<dbReference type="InterPro" id="IPR036322">
    <property type="entry name" value="WD40_repeat_dom_sf"/>
</dbReference>
<feature type="region of interest" description="Disordered" evidence="11">
    <location>
        <begin position="990"/>
        <end position="1009"/>
    </location>
</feature>
<evidence type="ECO:0000256" key="11">
    <source>
        <dbReference type="SAM" id="MobiDB-lite"/>
    </source>
</evidence>
<feature type="compositionally biased region" description="Basic and acidic residues" evidence="11">
    <location>
        <begin position="624"/>
        <end position="633"/>
    </location>
</feature>
<feature type="compositionally biased region" description="Low complexity" evidence="11">
    <location>
        <begin position="612"/>
        <end position="623"/>
    </location>
</feature>
<protein>
    <recommendedName>
        <fullName evidence="12">TF-B3 domain-containing protein</fullName>
    </recommendedName>
</protein>
<dbReference type="InterPro" id="IPR001680">
    <property type="entry name" value="WD40_rpt"/>
</dbReference>
<dbReference type="SUPFAM" id="SSF101936">
    <property type="entry name" value="DNA-binding pseudobarrel domain"/>
    <property type="match status" value="1"/>
</dbReference>
<dbReference type="InterPro" id="IPR045182">
    <property type="entry name" value="JINGUBANG-like"/>
</dbReference>
<evidence type="ECO:0000256" key="3">
    <source>
        <dbReference type="ARBA" id="ARBA00023015"/>
    </source>
</evidence>
<proteinExistence type="predicted"/>
<dbReference type="PROSITE" id="PS50294">
    <property type="entry name" value="WD_REPEATS_REGION"/>
    <property type="match status" value="3"/>
</dbReference>
<dbReference type="PROSITE" id="PS50082">
    <property type="entry name" value="WD_REPEATS_2"/>
    <property type="match status" value="4"/>
</dbReference>
<feature type="repeat" description="WD" evidence="10">
    <location>
        <begin position="253"/>
        <end position="284"/>
    </location>
</feature>
<accession>A0A8S2AT98</accession>
<dbReference type="FunFam" id="2.130.10.10:FF:000775">
    <property type="entry name" value="BnaA09g28200D protein"/>
    <property type="match status" value="1"/>
</dbReference>
<feature type="compositionally biased region" description="Acidic residues" evidence="11">
    <location>
        <begin position="1562"/>
        <end position="1581"/>
    </location>
</feature>
<keyword evidence="9" id="KW-0460">Magnesium</keyword>
<dbReference type="Gene3D" id="3.40.50.300">
    <property type="entry name" value="P-loop containing nucleotide triphosphate hydrolases"/>
    <property type="match status" value="1"/>
</dbReference>
<dbReference type="InterPro" id="IPR027417">
    <property type="entry name" value="P-loop_NTPase"/>
</dbReference>
<feature type="compositionally biased region" description="Basic and acidic residues" evidence="11">
    <location>
        <begin position="1480"/>
        <end position="1491"/>
    </location>
</feature>
<dbReference type="Gene3D" id="2.130.10.10">
    <property type="entry name" value="YVTN repeat-like/Quinoprotein amine dehydrogenase"/>
    <property type="match status" value="3"/>
</dbReference>
<keyword evidence="10" id="KW-0853">WD repeat</keyword>
<dbReference type="SUPFAM" id="SSF52540">
    <property type="entry name" value="P-loop containing nucleoside triphosphate hydrolases"/>
    <property type="match status" value="1"/>
</dbReference>
<evidence type="ECO:0000259" key="12">
    <source>
        <dbReference type="PROSITE" id="PS50863"/>
    </source>
</evidence>
<dbReference type="Proteomes" id="UP000682877">
    <property type="component" value="Chromosome 7"/>
</dbReference>
<comment type="subcellular location">
    <subcellularLocation>
        <location evidence="1">Nucleus</location>
    </subcellularLocation>
</comment>
<dbReference type="PROSITE" id="PS50863">
    <property type="entry name" value="B3"/>
    <property type="match status" value="1"/>
</dbReference>
<dbReference type="Pfam" id="PF00503">
    <property type="entry name" value="G-alpha"/>
    <property type="match status" value="1"/>
</dbReference>
<feature type="compositionally biased region" description="Low complexity" evidence="11">
    <location>
        <begin position="458"/>
        <end position="467"/>
    </location>
</feature>
<feature type="repeat" description="WD" evidence="10">
    <location>
        <begin position="211"/>
        <end position="252"/>
    </location>
</feature>
<feature type="repeat" description="WD" evidence="10">
    <location>
        <begin position="343"/>
        <end position="372"/>
    </location>
</feature>
<keyword evidence="2" id="KW-0547">Nucleotide-binding</keyword>
<evidence type="ECO:0000256" key="4">
    <source>
        <dbReference type="ARBA" id="ARBA00023125"/>
    </source>
</evidence>
<dbReference type="Pfam" id="PF02362">
    <property type="entry name" value="B3"/>
    <property type="match status" value="1"/>
</dbReference>
<feature type="compositionally biased region" description="Polar residues" evidence="11">
    <location>
        <begin position="1459"/>
        <end position="1475"/>
    </location>
</feature>
<dbReference type="CDD" id="cd10017">
    <property type="entry name" value="B3_DNA"/>
    <property type="match status" value="1"/>
</dbReference>
<dbReference type="PANTHER" id="PTHR22844:SF370">
    <property type="entry name" value="OS12G0594000 PROTEIN"/>
    <property type="match status" value="1"/>
</dbReference>
<dbReference type="SMART" id="SM00275">
    <property type="entry name" value="G_alpha"/>
    <property type="match status" value="1"/>
</dbReference>
<feature type="binding site" evidence="9">
    <location>
        <position position="943"/>
    </location>
    <ligand>
        <name>Mg(2+)</name>
        <dbReference type="ChEBI" id="CHEBI:18420"/>
    </ligand>
</feature>
<keyword evidence="9" id="KW-0479">Metal-binding</keyword>
<dbReference type="PROSITE" id="PS51882">
    <property type="entry name" value="G_ALPHA"/>
    <property type="match status" value="1"/>
</dbReference>
<dbReference type="GO" id="GO:0005634">
    <property type="term" value="C:nucleus"/>
    <property type="evidence" value="ECO:0007669"/>
    <property type="project" value="UniProtKB-SubCell"/>
</dbReference>
<feature type="compositionally biased region" description="Low complexity" evidence="11">
    <location>
        <begin position="588"/>
        <end position="597"/>
    </location>
</feature>
<feature type="domain" description="TF-B3" evidence="12">
    <location>
        <begin position="1345"/>
        <end position="1438"/>
    </location>
</feature>
<dbReference type="EMBL" id="LR999457">
    <property type="protein sequence ID" value="CAE6159882.1"/>
    <property type="molecule type" value="Genomic_DNA"/>
</dbReference>
<dbReference type="SMART" id="SM01019">
    <property type="entry name" value="B3"/>
    <property type="match status" value="2"/>
</dbReference>
<dbReference type="GO" id="GO:0031683">
    <property type="term" value="F:G-protein beta/gamma-subunit complex binding"/>
    <property type="evidence" value="ECO:0007669"/>
    <property type="project" value="InterPro"/>
</dbReference>
<feature type="compositionally biased region" description="Basic and acidic residues" evidence="11">
    <location>
        <begin position="598"/>
        <end position="608"/>
    </location>
</feature>
<sequence length="1718" mass="192778">MRNETGGTMVVDLQTDPYNNNHSRHNLSRDGIFPPDDPIIVNSNVTHQRFSSVSASTMSSGPASGEGSPCVMSPWARVSPPWGADFNEDNVLETNGLIGSIVRKEGHIYSLAASGDLLYTGSDSKNIRVWKNLKEHAGFKSSSGLIKAIVIFGDRIFTGHQDGKIRIWKVSKRKPGKHKRVGTLPTFKSMVKSSVNPKHFMEVRRNRNSVKTKHNDAVSSLSLDVELGFLYSSSWDTTIKVWRISDSKCLESIHAHDDAINSVMFGFDDLVFTGSADGTVKVWKRELQGKGTKHTLAQVLLKQENAVTALAVQSKSSIVYCGSSDGLVNYWERSKRSFTGGILKGHKSAVLCLAIAGNLLLSGSADKNICVWRRDPSDKSHQCLSVLTGHMGPVKCLAVEEERACHKGAKASVAEGDRKWIVYSGSLDKSVKVWRVSERMATWREMDEPAASSERKSSSSPHEGSGAWILRKLLPLPSPNPKRDNRESDDDGDETSSGYRIEYSFASEYKGPFIANVPRALPVDVDQIPTALPVSFSSLSRDGSYPVVPPLVRRVTKKSPESGIEKKNGLVDSAAGSSVVLKGRDVVSGSSSSSSSSKRLDVSEEVKNSVDLQLSPSSPLSASLREEDTLDDGRVSDVGPRAVRFVEPFQSSECDESSYISVGESIAPTPKAERRGKRGSCYRCLLGNRFTEKEVCIVCDAKYCFNCVRRAMGAMPEGRKCQTCIGFGIDESKRASLGKCSRMLKRHLTDSELRQVMNAEITCKANQLPSRLITVNEKPLSEDELFTLRTCPNPPKNLKPGNYWYDKVSGYWGKVGEKPCQIISPNNSIGGNISEDVSNGDTDIYINGREITKQELMMLKWVGVQCEGKLHFWVDSDGTYREEGQKHPIGNIWNKKRTKIACAVFSLPVPPASSAVEPCDVPLYEHKMLNKLLLIGNEKGGATTVYKQARSLYNISFSVDDREKIKFIIQTNLYTYLAMVLEAHERFEKEMSNDQSSDQTGNVGDETSAKTVNSINPRLKHFSDWLLKEKEDGNLKIFPPSSRENAQTVADLWRVPAIQATYKRLRDRLPRNAVYFLERILEVSRSEYDPSDMDILQAEGLSSMEGLSCVDFSFPSTSQEETLESDYQHDPDMKYQLIRLNPRSLGENWKLLEMFEDADLVIFCVSLTDYGEYIEDGDGNLVNKMLANRQLFESMVTHPSLANKRFLLVLTKFDLLEEKIEEVPLRTCEWFKDFNPLISQNQTSRHNPPMAQRAFHYIGYKFKRLYDSILEPVNMRGRSFRPKLFVCQVSLDSDTVDNAMRYAREILKWHVEETSMFQEMSTTSIEASSSNISSSMAATDFVFPPRFFKVFVSHFTSDSMPLPIAYYDHLPSRLPKTVILRGPGGCSWNVATTINENEVHFSQGWAKFVEDNTLCDGDILTFVYNGDHVFEVSIYSGKDACKEISAVTEVEEDKEDSVFSLSSEDNDTCSQSVMKTTIPEGRDKGKSKVEVVEDSDDEEDSVYSESGEETETDTDSEFKVAKTTIPKSKKKGKKKEQVVESSDEDSDSDSDSDYIETFGQLDIEENSNSEEDSSYAPDDEGTSTCVKPKVANLKRKEAAKKRKKVEPKIKNPETYLDDPKNIHFETNVKNRLYELLVHAQLVKDYCLRFGDHVYYIDKIGKLKAKTAKWKDQRVCIKKWMRICDRNELKKEDRILCELLRKGTFVYAIKLHIIRGKNL</sequence>
<dbReference type="CDD" id="cd00200">
    <property type="entry name" value="WD40"/>
    <property type="match status" value="1"/>
</dbReference>
<dbReference type="GO" id="GO:0003677">
    <property type="term" value="F:DNA binding"/>
    <property type="evidence" value="ECO:0007669"/>
    <property type="project" value="UniProtKB-KW"/>
</dbReference>
<feature type="compositionally biased region" description="Polar residues" evidence="11">
    <location>
        <begin position="993"/>
        <end position="1002"/>
    </location>
</feature>
<gene>
    <name evidence="13" type="ORF">AARE701A_LOCUS17712</name>
</gene>
<dbReference type="GO" id="GO:0003924">
    <property type="term" value="F:GTPase activity"/>
    <property type="evidence" value="ECO:0007669"/>
    <property type="project" value="InterPro"/>
</dbReference>
<evidence type="ECO:0000256" key="8">
    <source>
        <dbReference type="ARBA" id="ARBA00023242"/>
    </source>
</evidence>
<dbReference type="Gene3D" id="2.40.330.10">
    <property type="entry name" value="DNA-binding pseudobarrel domain"/>
    <property type="match status" value="1"/>
</dbReference>
<keyword evidence="14" id="KW-1185">Reference proteome</keyword>
<evidence type="ECO:0000256" key="10">
    <source>
        <dbReference type="PROSITE-ProRule" id="PRU00221"/>
    </source>
</evidence>
<keyword evidence="4" id="KW-0238">DNA-binding</keyword>
<evidence type="ECO:0000256" key="5">
    <source>
        <dbReference type="ARBA" id="ARBA00023134"/>
    </source>
</evidence>
<feature type="compositionally biased region" description="Acidic residues" evidence="11">
    <location>
        <begin position="1492"/>
        <end position="1515"/>
    </location>
</feature>
<feature type="compositionally biased region" description="Acidic residues" evidence="11">
    <location>
        <begin position="1541"/>
        <end position="1554"/>
    </location>
</feature>
<keyword evidence="5" id="KW-0342">GTP-binding</keyword>
<dbReference type="FunFam" id="1.10.400.10:FF:000013">
    <property type="entry name" value="Extra-large guanine nucleotide-binding protein 2"/>
    <property type="match status" value="1"/>
</dbReference>
<dbReference type="SMART" id="SM00320">
    <property type="entry name" value="WD40"/>
    <property type="match status" value="7"/>
</dbReference>
<dbReference type="InterPro" id="IPR001019">
    <property type="entry name" value="Gprotein_alpha_su"/>
</dbReference>
<dbReference type="GO" id="GO:0005525">
    <property type="term" value="F:GTP binding"/>
    <property type="evidence" value="ECO:0007669"/>
    <property type="project" value="UniProtKB-KW"/>
</dbReference>
<name>A0A8S2AT98_ARAAE</name>
<dbReference type="SUPFAM" id="SSF47895">
    <property type="entry name" value="Transducin (alpha subunit), insertion domain"/>
    <property type="match status" value="1"/>
</dbReference>
<evidence type="ECO:0000313" key="13">
    <source>
        <dbReference type="EMBL" id="CAE6159882.1"/>
    </source>
</evidence>
<evidence type="ECO:0000256" key="6">
    <source>
        <dbReference type="ARBA" id="ARBA00023163"/>
    </source>
</evidence>
<keyword evidence="8" id="KW-0539">Nucleus</keyword>
<feature type="region of interest" description="Disordered" evidence="11">
    <location>
        <begin position="1454"/>
        <end position="1589"/>
    </location>
</feature>
<evidence type="ECO:0000313" key="14">
    <source>
        <dbReference type="Proteomes" id="UP000682877"/>
    </source>
</evidence>
<dbReference type="InterPro" id="IPR015300">
    <property type="entry name" value="DNA-bd_pseudobarrel_sf"/>
</dbReference>
<feature type="region of interest" description="Disordered" evidence="11">
    <location>
        <begin position="585"/>
        <end position="633"/>
    </location>
</feature>
<evidence type="ECO:0000256" key="1">
    <source>
        <dbReference type="ARBA" id="ARBA00004123"/>
    </source>
</evidence>
<dbReference type="PANTHER" id="PTHR22844">
    <property type="entry name" value="F-BOX AND WD40 DOMAIN PROTEIN"/>
    <property type="match status" value="1"/>
</dbReference>
<feature type="compositionally biased region" description="Basic and acidic residues" evidence="11">
    <location>
        <begin position="445"/>
        <end position="457"/>
    </location>
</feature>
<dbReference type="InterPro" id="IPR015943">
    <property type="entry name" value="WD40/YVTN_repeat-like_dom_sf"/>
</dbReference>
<dbReference type="InterPro" id="IPR003340">
    <property type="entry name" value="B3_DNA-bd"/>
</dbReference>
<keyword evidence="7" id="KW-0807">Transducer</keyword>
<dbReference type="InterPro" id="IPR011025">
    <property type="entry name" value="GproteinA_insert"/>
</dbReference>
<dbReference type="Pfam" id="PF00400">
    <property type="entry name" value="WD40"/>
    <property type="match status" value="5"/>
</dbReference>
<evidence type="ECO:0000256" key="2">
    <source>
        <dbReference type="ARBA" id="ARBA00022741"/>
    </source>
</evidence>
<reference evidence="13" key="1">
    <citation type="submission" date="2021-01" db="EMBL/GenBank/DDBJ databases">
        <authorList>
            <person name="Bezrukov I."/>
        </authorList>
    </citation>
    <scope>NUCLEOTIDE SEQUENCE</scope>
</reference>
<keyword evidence="3" id="KW-0805">Transcription regulation</keyword>
<feature type="repeat" description="WD" evidence="10">
    <location>
        <begin position="300"/>
        <end position="332"/>
    </location>
</feature>
<evidence type="ECO:0000256" key="9">
    <source>
        <dbReference type="PIRSR" id="PIRSR601019-2"/>
    </source>
</evidence>
<organism evidence="13 14">
    <name type="scientific">Arabidopsis arenosa</name>
    <name type="common">Sand rock-cress</name>
    <name type="synonym">Cardaminopsis arenosa</name>
    <dbReference type="NCBI Taxonomy" id="38785"/>
    <lineage>
        <taxon>Eukaryota</taxon>
        <taxon>Viridiplantae</taxon>
        <taxon>Streptophyta</taxon>
        <taxon>Embryophyta</taxon>
        <taxon>Tracheophyta</taxon>
        <taxon>Spermatophyta</taxon>
        <taxon>Magnoliopsida</taxon>
        <taxon>eudicotyledons</taxon>
        <taxon>Gunneridae</taxon>
        <taxon>Pentapetalae</taxon>
        <taxon>rosids</taxon>
        <taxon>malvids</taxon>
        <taxon>Brassicales</taxon>
        <taxon>Brassicaceae</taxon>
        <taxon>Camelineae</taxon>
        <taxon>Arabidopsis</taxon>
    </lineage>
</organism>
<dbReference type="CDD" id="cd00066">
    <property type="entry name" value="G-alpha"/>
    <property type="match status" value="1"/>
</dbReference>
<keyword evidence="6" id="KW-0804">Transcription</keyword>
<dbReference type="GO" id="GO:0046872">
    <property type="term" value="F:metal ion binding"/>
    <property type="evidence" value="ECO:0007669"/>
    <property type="project" value="UniProtKB-KW"/>
</dbReference>
<dbReference type="Gene3D" id="1.10.400.10">
    <property type="entry name" value="GI Alpha 1, domain 2-like"/>
    <property type="match status" value="1"/>
</dbReference>
<dbReference type="SUPFAM" id="SSF50978">
    <property type="entry name" value="WD40 repeat-like"/>
    <property type="match status" value="1"/>
</dbReference>
<evidence type="ECO:0000256" key="7">
    <source>
        <dbReference type="ARBA" id="ARBA00023224"/>
    </source>
</evidence>
<dbReference type="GO" id="GO:0007186">
    <property type="term" value="P:G protein-coupled receptor signaling pathway"/>
    <property type="evidence" value="ECO:0007669"/>
    <property type="project" value="InterPro"/>
</dbReference>
<feature type="region of interest" description="Disordered" evidence="11">
    <location>
        <begin position="445"/>
        <end position="497"/>
    </location>
</feature>